<dbReference type="EMBL" id="CP120682">
    <property type="protein sequence ID" value="WKN37580.1"/>
    <property type="molecule type" value="Genomic_DNA"/>
</dbReference>
<feature type="coiled-coil region" evidence="1">
    <location>
        <begin position="63"/>
        <end position="97"/>
    </location>
</feature>
<sequence>MKPARTFIYILLLLYHIVAVAVALNLNPTLADNLVNNASLVRIITIFGLLAFLVVYALTLYNRRLYHKRISRLEAEKNEIKAQVFDMKRREEELDREIKSFESSISKSETPPKRNIDPDQTTL</sequence>
<dbReference type="AlphaFoldDB" id="A0AA49GMH7"/>
<protein>
    <recommendedName>
        <fullName evidence="5">DUF1049 domain-containing protein</fullName>
    </recommendedName>
</protein>
<keyword evidence="3" id="KW-0812">Transmembrane</keyword>
<reference evidence="4" key="1">
    <citation type="journal article" date="2023" name="Comput. Struct. Biotechnol. J.">
        <title>Discovery of a novel marine Bacteroidetes with a rich repertoire of carbohydrate-active enzymes.</title>
        <authorList>
            <person name="Chen B."/>
            <person name="Liu G."/>
            <person name="Chen Q."/>
            <person name="Wang H."/>
            <person name="Liu L."/>
            <person name="Tang K."/>
        </authorList>
    </citation>
    <scope>NUCLEOTIDE SEQUENCE</scope>
    <source>
        <strain evidence="4">TK19036</strain>
    </source>
</reference>
<proteinExistence type="predicted"/>
<keyword evidence="3" id="KW-1133">Transmembrane helix</keyword>
<reference evidence="4" key="2">
    <citation type="journal article" date="2024" name="Antonie Van Leeuwenhoek">
        <title>Roseihalotalea indica gen. nov., sp. nov., a halophilic Bacteroidetes from mesopelagic Southwest Indian Ocean with higher carbohydrate metabolic potential.</title>
        <authorList>
            <person name="Chen B."/>
            <person name="Zhang M."/>
            <person name="Lin D."/>
            <person name="Ye J."/>
            <person name="Tang K."/>
        </authorList>
    </citation>
    <scope>NUCLEOTIDE SEQUENCE</scope>
    <source>
        <strain evidence="4">TK19036</strain>
    </source>
</reference>
<accession>A0AA49GMH7</accession>
<evidence type="ECO:0000256" key="3">
    <source>
        <dbReference type="SAM" id="Phobius"/>
    </source>
</evidence>
<organism evidence="4">
    <name type="scientific">Roseihalotalea indica</name>
    <dbReference type="NCBI Taxonomy" id="2867963"/>
    <lineage>
        <taxon>Bacteria</taxon>
        <taxon>Pseudomonadati</taxon>
        <taxon>Bacteroidota</taxon>
        <taxon>Cytophagia</taxon>
        <taxon>Cytophagales</taxon>
        <taxon>Catalimonadaceae</taxon>
        <taxon>Roseihalotalea</taxon>
    </lineage>
</organism>
<keyword evidence="3" id="KW-0472">Membrane</keyword>
<evidence type="ECO:0008006" key="5">
    <source>
        <dbReference type="Google" id="ProtNLM"/>
    </source>
</evidence>
<name>A0AA49GMH7_9BACT</name>
<gene>
    <name evidence="4" type="ORF">K4G66_02500</name>
</gene>
<evidence type="ECO:0000256" key="1">
    <source>
        <dbReference type="SAM" id="Coils"/>
    </source>
</evidence>
<feature type="region of interest" description="Disordered" evidence="2">
    <location>
        <begin position="100"/>
        <end position="123"/>
    </location>
</feature>
<feature type="transmembrane region" description="Helical" evidence="3">
    <location>
        <begin position="7"/>
        <end position="27"/>
    </location>
</feature>
<feature type="transmembrane region" description="Helical" evidence="3">
    <location>
        <begin position="39"/>
        <end position="61"/>
    </location>
</feature>
<evidence type="ECO:0000313" key="4">
    <source>
        <dbReference type="EMBL" id="WKN37580.1"/>
    </source>
</evidence>
<keyword evidence="1" id="KW-0175">Coiled coil</keyword>
<evidence type="ECO:0000256" key="2">
    <source>
        <dbReference type="SAM" id="MobiDB-lite"/>
    </source>
</evidence>